<keyword evidence="2" id="KW-1185">Reference proteome</keyword>
<proteinExistence type="predicted"/>
<accession>A0A1G8CPA0</accession>
<gene>
    <name evidence="1" type="ORF">SAMN05192573_1103</name>
</gene>
<dbReference type="STRING" id="551996.SAMN05192573_1103"/>
<evidence type="ECO:0000313" key="1">
    <source>
        <dbReference type="EMBL" id="SDH47182.1"/>
    </source>
</evidence>
<dbReference type="Proteomes" id="UP000199705">
    <property type="component" value="Unassembled WGS sequence"/>
</dbReference>
<dbReference type="RefSeq" id="WP_091170349.1">
    <property type="nucleotide sequence ID" value="NZ_FNCG01000010.1"/>
</dbReference>
<reference evidence="2" key="1">
    <citation type="submission" date="2016-10" db="EMBL/GenBank/DDBJ databases">
        <authorList>
            <person name="Varghese N."/>
            <person name="Submissions S."/>
        </authorList>
    </citation>
    <scope>NUCLEOTIDE SEQUENCE [LARGE SCALE GENOMIC DNA]</scope>
    <source>
        <strain evidence="2">Gh-67</strain>
    </source>
</reference>
<sequence>MLFKRKAKRIPAERRLVPKQEPIRQKGFGTEMPPQKQLVDIYFDQKGFTGQAEAFYSFYEKVQWRSPKGTPYRNWKLLAGEWIFNYEQEQRLRRRLRENMITGTGG</sequence>
<dbReference type="AlphaFoldDB" id="A0A1G8CPA0"/>
<protein>
    <submittedName>
        <fullName evidence="1">Uncharacterized protein</fullName>
    </submittedName>
</protein>
<name>A0A1G8CPA0_9SPHI</name>
<evidence type="ECO:0000313" key="2">
    <source>
        <dbReference type="Proteomes" id="UP000199705"/>
    </source>
</evidence>
<dbReference type="EMBL" id="FNCG01000010">
    <property type="protein sequence ID" value="SDH47182.1"/>
    <property type="molecule type" value="Genomic_DNA"/>
</dbReference>
<organism evidence="1 2">
    <name type="scientific">Mucilaginibacter gossypii</name>
    <dbReference type="NCBI Taxonomy" id="551996"/>
    <lineage>
        <taxon>Bacteria</taxon>
        <taxon>Pseudomonadati</taxon>
        <taxon>Bacteroidota</taxon>
        <taxon>Sphingobacteriia</taxon>
        <taxon>Sphingobacteriales</taxon>
        <taxon>Sphingobacteriaceae</taxon>
        <taxon>Mucilaginibacter</taxon>
    </lineage>
</organism>